<keyword evidence="1" id="KW-1133">Transmembrane helix</keyword>
<feature type="transmembrane region" description="Helical" evidence="1">
    <location>
        <begin position="20"/>
        <end position="39"/>
    </location>
</feature>
<comment type="caution">
    <text evidence="2">The sequence shown here is derived from an EMBL/GenBank/DDBJ whole genome shotgun (WGS) entry which is preliminary data.</text>
</comment>
<evidence type="ECO:0008006" key="4">
    <source>
        <dbReference type="Google" id="ProtNLM"/>
    </source>
</evidence>
<name>A0A0G0GUW9_9BACT</name>
<dbReference type="AlphaFoldDB" id="A0A0G0GUW9"/>
<evidence type="ECO:0000256" key="1">
    <source>
        <dbReference type="SAM" id="Phobius"/>
    </source>
</evidence>
<dbReference type="Pfam" id="PF20102">
    <property type="entry name" value="DUF6492"/>
    <property type="match status" value="1"/>
</dbReference>
<keyword evidence="1" id="KW-0472">Membrane</keyword>
<protein>
    <recommendedName>
        <fullName evidence="4">Nucleotide-diphospho-sugar transferase domain-containing protein</fullName>
    </recommendedName>
</protein>
<proteinExistence type="predicted"/>
<keyword evidence="1" id="KW-0812">Transmembrane</keyword>
<dbReference type="Proteomes" id="UP000033876">
    <property type="component" value="Unassembled WGS sequence"/>
</dbReference>
<dbReference type="InterPro" id="IPR045499">
    <property type="entry name" value="DUF6492"/>
</dbReference>
<organism evidence="2 3">
    <name type="scientific">Candidatus Nomurabacteria bacterium GW2011_GWB1_37_5</name>
    <dbReference type="NCBI Taxonomy" id="1618742"/>
    <lineage>
        <taxon>Bacteria</taxon>
        <taxon>Candidatus Nomuraibacteriota</taxon>
    </lineage>
</organism>
<reference evidence="2 3" key="1">
    <citation type="journal article" date="2015" name="Nature">
        <title>rRNA introns, odd ribosomes, and small enigmatic genomes across a large radiation of phyla.</title>
        <authorList>
            <person name="Brown C.T."/>
            <person name="Hug L.A."/>
            <person name="Thomas B.C."/>
            <person name="Sharon I."/>
            <person name="Castelle C.J."/>
            <person name="Singh A."/>
            <person name="Wilkins M.J."/>
            <person name="Williams K.H."/>
            <person name="Banfield J.F."/>
        </authorList>
    </citation>
    <scope>NUCLEOTIDE SEQUENCE [LARGE SCALE GENOMIC DNA]</scope>
</reference>
<evidence type="ECO:0000313" key="2">
    <source>
        <dbReference type="EMBL" id="KKQ34803.1"/>
    </source>
</evidence>
<dbReference type="EMBL" id="LBTF01000036">
    <property type="protein sequence ID" value="KKQ34803.1"/>
    <property type="molecule type" value="Genomic_DNA"/>
</dbReference>
<gene>
    <name evidence="2" type="ORF">US50_C0036G0003</name>
</gene>
<sequence>MIIFFKKYFNRHTFPIIKFYLFHPIILLTNRLIILGLIIKKIINNDVNFNEKIKSNIPIDIVLCAIDKDYDVLVFAIDSIRKYIKHPIGNIYLVCPLSKKIEKISKTKKCILLDENKVLPITKKDINYFVNGQDRSGWLYQQLLKFGIDKFVENEYFLITDADTIYCRPQVFVYSNKVLLPVSGQLCHLPYLAMINRLIGYKIKPTINFVIHHSLFEKTKINILKQYIEKINKKKWYQAIIDNIDPREGSSFSEYETYGQFMLLMYRNDFLIEYAYNRGYGRKQIADIKAITVKNKLKHKNISFHSYDI</sequence>
<accession>A0A0G0GUW9</accession>
<evidence type="ECO:0000313" key="3">
    <source>
        <dbReference type="Proteomes" id="UP000033876"/>
    </source>
</evidence>